<keyword evidence="2" id="KW-0326">Glycosidase</keyword>
<dbReference type="RefSeq" id="WP_196956654.1">
    <property type="nucleotide sequence ID" value="NZ_JADWYK010000015.1"/>
</dbReference>
<keyword evidence="2" id="KW-0378">Hydrolase</keyword>
<accession>A0ABS0L8F2</accession>
<name>A0ABS0L8F2_9BACT</name>
<dbReference type="Proteomes" id="UP000601099">
    <property type="component" value="Unassembled WGS sequence"/>
</dbReference>
<feature type="domain" description="Phosphodiester glycosidase" evidence="1">
    <location>
        <begin position="85"/>
        <end position="232"/>
    </location>
</feature>
<dbReference type="EMBL" id="JADWYK010000015">
    <property type="protein sequence ID" value="MBG8555632.1"/>
    <property type="molecule type" value="Genomic_DNA"/>
</dbReference>
<dbReference type="InterPro" id="IPR018711">
    <property type="entry name" value="NAGPA"/>
</dbReference>
<evidence type="ECO:0000313" key="3">
    <source>
        <dbReference type="Proteomes" id="UP000601099"/>
    </source>
</evidence>
<evidence type="ECO:0000259" key="1">
    <source>
        <dbReference type="Pfam" id="PF09992"/>
    </source>
</evidence>
<dbReference type="GO" id="GO:0016798">
    <property type="term" value="F:hydrolase activity, acting on glycosyl bonds"/>
    <property type="evidence" value="ECO:0007669"/>
    <property type="project" value="UniProtKB-KW"/>
</dbReference>
<comment type="caution">
    <text evidence="2">The sequence shown here is derived from an EMBL/GenBank/DDBJ whole genome shotgun (WGS) entry which is preliminary data.</text>
</comment>
<gene>
    <name evidence="2" type="ORF">I5L79_18960</name>
</gene>
<dbReference type="Pfam" id="PF09992">
    <property type="entry name" value="NAGPA"/>
    <property type="match status" value="1"/>
</dbReference>
<proteinExistence type="predicted"/>
<sequence length="256" mass="28411">MKDVSTGAGKFRVVHSAFWQLATVLALSTALTTCTPPDATDADQFISYTVNPRRQTLRLYWQDEHGQPLRSLGHLRDWLSGRGQRLVFACNGGMYHTGPVPLGLFIENGQQRTPLDTTHGTGNFYLQPNGVFYLTRAREAGIVPTARFSAAEAVQYATQSGPMLVLDGQLHPAFRASSVNRQIRNGVGLLPDGRLLLVMSKKEINFYDFACYFQRRGCRQALYLDGFVSRAYLPTQGWEQLDGDFGVMLGVTEAAE</sequence>
<evidence type="ECO:0000313" key="2">
    <source>
        <dbReference type="EMBL" id="MBG8555632.1"/>
    </source>
</evidence>
<protein>
    <submittedName>
        <fullName evidence="2">Phosphodiester glycosidase family protein</fullName>
    </submittedName>
</protein>
<keyword evidence="3" id="KW-1185">Reference proteome</keyword>
<reference evidence="2 3" key="1">
    <citation type="submission" date="2020-11" db="EMBL/GenBank/DDBJ databases">
        <title>Hymenobacter sp.</title>
        <authorList>
            <person name="Kim M.K."/>
        </authorList>
    </citation>
    <scope>NUCLEOTIDE SEQUENCE [LARGE SCALE GENOMIC DNA]</scope>
    <source>
        <strain evidence="2 3">BT594</strain>
    </source>
</reference>
<organism evidence="2 3">
    <name type="scientific">Hymenobacter guriensis</name>
    <dbReference type="NCBI Taxonomy" id="2793065"/>
    <lineage>
        <taxon>Bacteria</taxon>
        <taxon>Pseudomonadati</taxon>
        <taxon>Bacteroidota</taxon>
        <taxon>Cytophagia</taxon>
        <taxon>Cytophagales</taxon>
        <taxon>Hymenobacteraceae</taxon>
        <taxon>Hymenobacter</taxon>
    </lineage>
</organism>